<accession>A0A8K1LSY7</accession>
<evidence type="ECO:0000313" key="1">
    <source>
        <dbReference type="EMBL" id="TRZ25700.1"/>
    </source>
</evidence>
<gene>
    <name evidence="1" type="ORF">HGM15179_001419</name>
</gene>
<reference evidence="1" key="1">
    <citation type="submission" date="2019-04" db="EMBL/GenBank/DDBJ databases">
        <title>Genome assembly of Zosterops borbonicus 15179.</title>
        <authorList>
            <person name="Leroy T."/>
            <person name="Anselmetti Y."/>
            <person name="Tilak M.-K."/>
            <person name="Nabholz B."/>
        </authorList>
    </citation>
    <scope>NUCLEOTIDE SEQUENCE</scope>
    <source>
        <strain evidence="1">HGM_15179</strain>
        <tissue evidence="1">Muscle</tissue>
    </source>
</reference>
<comment type="caution">
    <text evidence="1">The sequence shown here is derived from an EMBL/GenBank/DDBJ whole genome shotgun (WGS) entry which is preliminary data.</text>
</comment>
<evidence type="ECO:0000313" key="2">
    <source>
        <dbReference type="Proteomes" id="UP000796761"/>
    </source>
</evidence>
<organism evidence="1 2">
    <name type="scientific">Zosterops borbonicus</name>
    <dbReference type="NCBI Taxonomy" id="364589"/>
    <lineage>
        <taxon>Eukaryota</taxon>
        <taxon>Metazoa</taxon>
        <taxon>Chordata</taxon>
        <taxon>Craniata</taxon>
        <taxon>Vertebrata</taxon>
        <taxon>Euteleostomi</taxon>
        <taxon>Archelosauria</taxon>
        <taxon>Archosauria</taxon>
        <taxon>Dinosauria</taxon>
        <taxon>Saurischia</taxon>
        <taxon>Theropoda</taxon>
        <taxon>Coelurosauria</taxon>
        <taxon>Aves</taxon>
        <taxon>Neognathae</taxon>
        <taxon>Neoaves</taxon>
        <taxon>Telluraves</taxon>
        <taxon>Australaves</taxon>
        <taxon>Passeriformes</taxon>
        <taxon>Sylvioidea</taxon>
        <taxon>Zosteropidae</taxon>
        <taxon>Zosterops</taxon>
    </lineage>
</organism>
<dbReference type="AlphaFoldDB" id="A0A8K1LSY7"/>
<keyword evidence="2" id="KW-1185">Reference proteome</keyword>
<dbReference type="PROSITE" id="PS51257">
    <property type="entry name" value="PROKAR_LIPOPROTEIN"/>
    <property type="match status" value="1"/>
</dbReference>
<proteinExistence type="predicted"/>
<protein>
    <submittedName>
        <fullName evidence="1">Uncharacterized protein</fullName>
    </submittedName>
</protein>
<name>A0A8K1LSY7_9PASS</name>
<dbReference type="EMBL" id="SWJQ01000022">
    <property type="protein sequence ID" value="TRZ25700.1"/>
    <property type="molecule type" value="Genomic_DNA"/>
</dbReference>
<sequence>MKFHKEKCQILHLGWGSSGCLDRLRNERLEISAVEMDLGVLSVKQIYGTNICEERSQNITGIFQYLRDGTNNEDVITEVYYRLPNQENDDIKLLLEKLRDTSKSNALVLVFFNLPAMISEHLETKAWRFLKHQDDNFIE</sequence>
<dbReference type="Proteomes" id="UP000796761">
    <property type="component" value="Unassembled WGS sequence"/>
</dbReference>